<proteinExistence type="predicted"/>
<name>A0A017HQ76_9RHOB</name>
<gene>
    <name evidence="2" type="ORF">Rumeso_01932</name>
</gene>
<dbReference type="HOGENOM" id="CLU_3295959_0_0_5"/>
<evidence type="ECO:0000313" key="2">
    <source>
        <dbReference type="EMBL" id="EYD76511.1"/>
    </source>
</evidence>
<sequence>MKPLTPQGAPGMDGHVILEQGRPSEALSEGGANQRTPARL</sequence>
<evidence type="ECO:0000313" key="3">
    <source>
        <dbReference type="Proteomes" id="UP000019666"/>
    </source>
</evidence>
<reference evidence="2 3" key="1">
    <citation type="submission" date="2013-02" db="EMBL/GenBank/DDBJ databases">
        <authorList>
            <person name="Fiebig A."/>
            <person name="Goeker M."/>
            <person name="Klenk H.-P.P."/>
        </authorList>
    </citation>
    <scope>NUCLEOTIDE SEQUENCE [LARGE SCALE GENOMIC DNA]</scope>
    <source>
        <strain evidence="2 3">DSM 19309</strain>
    </source>
</reference>
<comment type="caution">
    <text evidence="2">The sequence shown here is derived from an EMBL/GenBank/DDBJ whole genome shotgun (WGS) entry which is preliminary data.</text>
</comment>
<feature type="region of interest" description="Disordered" evidence="1">
    <location>
        <begin position="1"/>
        <end position="40"/>
    </location>
</feature>
<dbReference type="AlphaFoldDB" id="A0A017HQ76"/>
<feature type="compositionally biased region" description="Polar residues" evidence="1">
    <location>
        <begin position="31"/>
        <end position="40"/>
    </location>
</feature>
<accession>A0A017HQ76</accession>
<keyword evidence="3" id="KW-1185">Reference proteome</keyword>
<organism evidence="2 3">
    <name type="scientific">Rubellimicrobium mesophilum DSM 19309</name>
    <dbReference type="NCBI Taxonomy" id="442562"/>
    <lineage>
        <taxon>Bacteria</taxon>
        <taxon>Pseudomonadati</taxon>
        <taxon>Pseudomonadota</taxon>
        <taxon>Alphaproteobacteria</taxon>
        <taxon>Rhodobacterales</taxon>
        <taxon>Roseobacteraceae</taxon>
        <taxon>Rubellimicrobium</taxon>
    </lineage>
</organism>
<dbReference type="EMBL" id="AOSK01000043">
    <property type="protein sequence ID" value="EYD76511.1"/>
    <property type="molecule type" value="Genomic_DNA"/>
</dbReference>
<dbReference type="Proteomes" id="UP000019666">
    <property type="component" value="Unassembled WGS sequence"/>
</dbReference>
<evidence type="ECO:0000256" key="1">
    <source>
        <dbReference type="SAM" id="MobiDB-lite"/>
    </source>
</evidence>
<protein>
    <submittedName>
        <fullName evidence="2">Uncharacterized protein</fullName>
    </submittedName>
</protein>